<comment type="similarity">
    <text evidence="7">Belongs to the CobB/CbiA family.</text>
</comment>
<keyword evidence="6 7" id="KW-0315">Glutamine amidotransferase</keyword>
<evidence type="ECO:0000256" key="7">
    <source>
        <dbReference type="HAMAP-Rule" id="MF_00027"/>
    </source>
</evidence>
<comment type="catalytic activity">
    <reaction evidence="7">
        <text>cob(II)yrinate + 2 L-glutamine + 2 ATP + 2 H2O = cob(II)yrinate a,c diamide + 2 L-glutamate + 2 ADP + 2 phosphate + 2 H(+)</text>
        <dbReference type="Rhea" id="RHEA:26289"/>
        <dbReference type="ChEBI" id="CHEBI:15377"/>
        <dbReference type="ChEBI" id="CHEBI:15378"/>
        <dbReference type="ChEBI" id="CHEBI:29985"/>
        <dbReference type="ChEBI" id="CHEBI:30616"/>
        <dbReference type="ChEBI" id="CHEBI:43474"/>
        <dbReference type="ChEBI" id="CHEBI:58359"/>
        <dbReference type="ChEBI" id="CHEBI:58537"/>
        <dbReference type="ChEBI" id="CHEBI:58894"/>
        <dbReference type="ChEBI" id="CHEBI:456216"/>
        <dbReference type="EC" id="6.3.5.11"/>
    </reaction>
</comment>
<protein>
    <recommendedName>
        <fullName evidence="7">Cobyrinate a,c-diamide synthase</fullName>
        <ecNumber evidence="7">6.3.5.11</ecNumber>
    </recommendedName>
    <alternativeName>
        <fullName evidence="7">Cobyrinic acid a,c-diamide synthetase</fullName>
    </alternativeName>
</protein>
<feature type="site" description="Increases nucleophilicity of active site Cys" evidence="7">
    <location>
        <position position="427"/>
    </location>
</feature>
<organism evidence="10">
    <name type="scientific">uncultured marine thaumarchaeote KM3_77_H05</name>
    <dbReference type="NCBI Taxonomy" id="1456288"/>
    <lineage>
        <taxon>Archaea</taxon>
        <taxon>Nitrososphaerota</taxon>
        <taxon>environmental samples</taxon>
    </lineage>
</organism>
<dbReference type="PANTHER" id="PTHR43873:SF1">
    <property type="entry name" value="COBYRINATE A,C-DIAMIDE SYNTHASE"/>
    <property type="match status" value="1"/>
</dbReference>
<comment type="miscellaneous">
    <text evidence="7">The a and c carboxylates of cobyrinate are activated for nucleophilic attack via formation of a phosphorylated intermediate by ATP. CbiA catalyzes first the amidation of the c-carboxylate, and then that of the a-carboxylate.</text>
</comment>
<comment type="pathway">
    <text evidence="7">Cofactor biosynthesis; adenosylcobalamin biosynthesis; cob(II)yrinate a,c-diamide from sirohydrochlorin (anaerobic route): step 10/10.</text>
</comment>
<evidence type="ECO:0000256" key="1">
    <source>
        <dbReference type="ARBA" id="ARBA00001946"/>
    </source>
</evidence>
<sequence length="444" mass="49051">MKIPRLVVAGVTSGVGKTSITSAIIYGIKKRGYGIQPFKVGPDYIDPSYLSAISGKDAKNLDVWLMGESELLHSFVKNSTSDISVIEGVMGYYDGFGGKTNYASTHHVASLLKSPTILILDASKTARSIAATALGFAKFHRNSRIVGIILNKIGSRKHESMCKQALASLKVPILGSILRNSEILESRHLGLIPVKEQRSLQNKIRKVSREVSDSLDIDKIIQICKNVSDLPKVRSKKIKKPIATVAVALDSSFNFYYHDNLEALRREGAKLKFFSPVGDKKIPKCDLIYIGGGFPEVLGQSLERNTIMRKMIKKHAEEGIPIYAECGGLMYLTKSISFGKKKYKMVGLFDAETRMTKKMTLNYTEGRITSGCLVSGPAKFRAHEFHYSKIGNLARDAKLVYDLKIGEGISGKKDGLSEYNTLASYCHLYFDSAKYATKLVSKRV</sequence>
<dbReference type="EMBL" id="KF901085">
    <property type="protein sequence ID" value="AIF17523.1"/>
    <property type="molecule type" value="Genomic_DNA"/>
</dbReference>
<reference evidence="10" key="1">
    <citation type="journal article" date="2014" name="Genome Biol. Evol.">
        <title>Pangenome evidence for extensive interdomain horizontal transfer affecting lineage core and shell genes in uncultured planktonic thaumarchaeota and euryarchaeota.</title>
        <authorList>
            <person name="Deschamps P."/>
            <person name="Zivanovic Y."/>
            <person name="Moreira D."/>
            <person name="Rodriguez-Valera F."/>
            <person name="Lopez-Garcia P."/>
        </authorList>
    </citation>
    <scope>NUCLEOTIDE SEQUENCE</scope>
</reference>
<dbReference type="GO" id="GO:0005524">
    <property type="term" value="F:ATP binding"/>
    <property type="evidence" value="ECO:0007669"/>
    <property type="project" value="UniProtKB-UniRule"/>
</dbReference>
<comment type="cofactor">
    <cofactor evidence="1 7">
        <name>Mg(2+)</name>
        <dbReference type="ChEBI" id="CHEBI:18420"/>
    </cofactor>
</comment>
<dbReference type="Gene3D" id="3.40.50.880">
    <property type="match status" value="1"/>
</dbReference>
<keyword evidence="4 7" id="KW-0067">ATP-binding</keyword>
<evidence type="ECO:0000256" key="3">
    <source>
        <dbReference type="ARBA" id="ARBA00022741"/>
    </source>
</evidence>
<evidence type="ECO:0000256" key="2">
    <source>
        <dbReference type="ARBA" id="ARBA00022598"/>
    </source>
</evidence>
<keyword evidence="2 7" id="KW-0436">Ligase</keyword>
<dbReference type="InterPro" id="IPR004484">
    <property type="entry name" value="CbiA/CobB_synth"/>
</dbReference>
<evidence type="ECO:0000313" key="10">
    <source>
        <dbReference type="EMBL" id="AIF17523.1"/>
    </source>
</evidence>
<evidence type="ECO:0000259" key="9">
    <source>
        <dbReference type="Pfam" id="PF07685"/>
    </source>
</evidence>
<dbReference type="GO" id="GO:0042242">
    <property type="term" value="F:cobyrinic acid a,c-diamide synthase activity"/>
    <property type="evidence" value="ECO:0007669"/>
    <property type="project" value="UniProtKB-UniRule"/>
</dbReference>
<dbReference type="HAMAP" id="MF_00027">
    <property type="entry name" value="CobB_CbiA"/>
    <property type="match status" value="1"/>
</dbReference>
<feature type="active site" description="Nucleophile" evidence="7">
    <location>
        <position position="326"/>
    </location>
</feature>
<dbReference type="UniPathway" id="UPA00148">
    <property type="reaction ID" value="UER00231"/>
</dbReference>
<dbReference type="NCBIfam" id="NF002204">
    <property type="entry name" value="PRK01077.1"/>
    <property type="match status" value="1"/>
</dbReference>
<comment type="function">
    <text evidence="7">Catalyzes the ATP-dependent amidation of the two carboxylate groups at positions a and c of cobyrinate, using either L-glutamine or ammonia as the nitrogen source.</text>
</comment>
<proteinExistence type="inferred from homology"/>
<comment type="domain">
    <text evidence="7">Comprises of two domains. The C-terminal domain contains the binding site for glutamine and catalyzes the hydrolysis of this substrate to glutamate and ammonia. The N-terminal domain is anticipated to bind ATP and cobyrinate and catalyzes the ultimate synthesis of the diamide product. The ammonia produced via the glutaminase domain is probably translocated to the adjacent domain via a molecular tunnel, where it reacts with an activated intermediate.</text>
</comment>
<evidence type="ECO:0000256" key="5">
    <source>
        <dbReference type="ARBA" id="ARBA00022842"/>
    </source>
</evidence>
<keyword evidence="3 7" id="KW-0547">Nucleotide-binding</keyword>
<gene>
    <name evidence="10" type="primary">cobB-cbiA</name>
    <name evidence="7" type="synonym">cbiA</name>
</gene>
<dbReference type="AlphaFoldDB" id="A0A075HUM9"/>
<evidence type="ECO:0000256" key="4">
    <source>
        <dbReference type="ARBA" id="ARBA00022840"/>
    </source>
</evidence>
<keyword evidence="7" id="KW-0169">Cobalamin biosynthesis</keyword>
<accession>A0A075HUM9</accession>
<evidence type="ECO:0000259" key="8">
    <source>
        <dbReference type="Pfam" id="PF01656"/>
    </source>
</evidence>
<dbReference type="Pfam" id="PF07685">
    <property type="entry name" value="GATase_3"/>
    <property type="match status" value="1"/>
</dbReference>
<dbReference type="InterPro" id="IPR029062">
    <property type="entry name" value="Class_I_gatase-like"/>
</dbReference>
<dbReference type="CDD" id="cd03130">
    <property type="entry name" value="GATase1_CobB"/>
    <property type="match status" value="1"/>
</dbReference>
<dbReference type="GO" id="GO:0009236">
    <property type="term" value="P:cobalamin biosynthetic process"/>
    <property type="evidence" value="ECO:0007669"/>
    <property type="project" value="UniProtKB-UniRule"/>
</dbReference>
<dbReference type="InterPro" id="IPR011698">
    <property type="entry name" value="GATase_3"/>
</dbReference>
<dbReference type="InterPro" id="IPR002586">
    <property type="entry name" value="CobQ/CobB/MinD/ParA_Nub-bd_dom"/>
</dbReference>
<dbReference type="CDD" id="cd05388">
    <property type="entry name" value="CobB_N"/>
    <property type="match status" value="1"/>
</dbReference>
<dbReference type="Gene3D" id="3.40.50.300">
    <property type="entry name" value="P-loop containing nucleotide triphosphate hydrolases"/>
    <property type="match status" value="1"/>
</dbReference>
<dbReference type="EC" id="6.3.5.11" evidence="7"/>
<name>A0A075HUM9_9ARCH</name>
<feature type="domain" description="CobQ/CobB/MinD/ParA nucleotide binding" evidence="8">
    <location>
        <begin position="6"/>
        <end position="186"/>
    </location>
</feature>
<feature type="domain" description="CobB/CobQ-like glutamine amidotransferase" evidence="9">
    <location>
        <begin position="244"/>
        <end position="433"/>
    </location>
</feature>
<evidence type="ECO:0000256" key="6">
    <source>
        <dbReference type="ARBA" id="ARBA00022962"/>
    </source>
</evidence>
<dbReference type="PANTHER" id="PTHR43873">
    <property type="entry name" value="COBYRINATE A,C-DIAMIDE SYNTHASE"/>
    <property type="match status" value="1"/>
</dbReference>
<dbReference type="InterPro" id="IPR027417">
    <property type="entry name" value="P-loop_NTPase"/>
</dbReference>
<keyword evidence="5 7" id="KW-0460">Magnesium</keyword>
<dbReference type="SUPFAM" id="SSF52540">
    <property type="entry name" value="P-loop containing nucleoside triphosphate hydrolases"/>
    <property type="match status" value="1"/>
</dbReference>
<dbReference type="PROSITE" id="PS51274">
    <property type="entry name" value="GATASE_COBBQ"/>
    <property type="match status" value="1"/>
</dbReference>
<dbReference type="Pfam" id="PF01656">
    <property type="entry name" value="CbiA"/>
    <property type="match status" value="1"/>
</dbReference>
<dbReference type="SUPFAM" id="SSF52317">
    <property type="entry name" value="Class I glutamine amidotransferase-like"/>
    <property type="match status" value="1"/>
</dbReference>
<dbReference type="NCBIfam" id="TIGR00379">
    <property type="entry name" value="cobB"/>
    <property type="match status" value="1"/>
</dbReference>